<proteinExistence type="predicted"/>
<evidence type="ECO:0000256" key="4">
    <source>
        <dbReference type="ARBA" id="ARBA00023136"/>
    </source>
</evidence>
<protein>
    <recommendedName>
        <fullName evidence="6">Anoctamin transmembrane domain-containing protein</fullName>
    </recommendedName>
</protein>
<accession>A0ABY8U0S6</accession>
<keyword evidence="8" id="KW-1185">Reference proteome</keyword>
<dbReference type="EMBL" id="CP126213">
    <property type="protein sequence ID" value="WIA15000.1"/>
    <property type="molecule type" value="Genomic_DNA"/>
</dbReference>
<organism evidence="7 8">
    <name type="scientific">Tetradesmus obliquus</name>
    <name type="common">Green alga</name>
    <name type="synonym">Acutodesmus obliquus</name>
    <dbReference type="NCBI Taxonomy" id="3088"/>
    <lineage>
        <taxon>Eukaryota</taxon>
        <taxon>Viridiplantae</taxon>
        <taxon>Chlorophyta</taxon>
        <taxon>core chlorophytes</taxon>
        <taxon>Chlorophyceae</taxon>
        <taxon>CS clade</taxon>
        <taxon>Sphaeropleales</taxon>
        <taxon>Scenedesmaceae</taxon>
        <taxon>Tetradesmus</taxon>
    </lineage>
</organism>
<sequence length="451" mass="46853">MTDCSHTKVVGTGLRCSRLDVTPAEAVLLAITCLERVKASSEVLQLLQQHGPADGQLAKSSAAAEGDGQQLPGQDAPALLPLLQRCGVLTGMVPLHDPAAVARLRRKAMTSLLAPAHDFRAYFGSAVGFHLALLNALATWLLAPAAVATYLLWALRSSSSSSSSSGSGQAVDAQGNALSSPLLPLLVCFHLLWSAAGLKLWARREAALRQAWRLDGSSSSNSSDGLAGPVAAGSGLDLAAGMSGGLGPGQGLSAASLEVAAAAGVRREYTGRWRINPFTHQLELFSSPAQQLLRLLASAAATALLLAAAAALLLLCLNLQGYIPPQQARLYWRSLAALCAPGGWFSKDSGAILSQVPLVVRSAVTILYTSNVYGPAAQLLTRLENHRTLEGFAACLTAKQAALQVLFTFGPVAYVGLAGAGAAAARSEVAALFKVELLRKAAMELLLQQTQ</sequence>
<evidence type="ECO:0000256" key="3">
    <source>
        <dbReference type="ARBA" id="ARBA00022989"/>
    </source>
</evidence>
<evidence type="ECO:0000256" key="2">
    <source>
        <dbReference type="ARBA" id="ARBA00022692"/>
    </source>
</evidence>
<feature type="transmembrane region" description="Helical" evidence="5">
    <location>
        <begin position="129"/>
        <end position="153"/>
    </location>
</feature>
<dbReference type="PANTHER" id="PTHR12308">
    <property type="entry name" value="ANOCTAMIN"/>
    <property type="match status" value="1"/>
</dbReference>
<feature type="transmembrane region" description="Helical" evidence="5">
    <location>
        <begin position="292"/>
        <end position="315"/>
    </location>
</feature>
<evidence type="ECO:0000313" key="8">
    <source>
        <dbReference type="Proteomes" id="UP001244341"/>
    </source>
</evidence>
<keyword evidence="4 5" id="KW-0472">Membrane</keyword>
<feature type="transmembrane region" description="Helical" evidence="5">
    <location>
        <begin position="182"/>
        <end position="202"/>
    </location>
</feature>
<dbReference type="InterPro" id="IPR007632">
    <property type="entry name" value="Anoctamin"/>
</dbReference>
<keyword evidence="3 5" id="KW-1133">Transmembrane helix</keyword>
<reference evidence="7 8" key="1">
    <citation type="submission" date="2023-05" db="EMBL/GenBank/DDBJ databases">
        <title>A 100% complete, gapless, phased diploid assembly of the Scenedesmus obliquus UTEX 3031 genome.</title>
        <authorList>
            <person name="Biondi T.C."/>
            <person name="Hanschen E.R."/>
            <person name="Kwon T."/>
            <person name="Eng W."/>
            <person name="Kruse C.P.S."/>
            <person name="Koehler S.I."/>
            <person name="Kunde Y."/>
            <person name="Gleasner C.D."/>
            <person name="You Mak K.T."/>
            <person name="Polle J."/>
            <person name="Hovde B.T."/>
            <person name="Starkenburg S.R."/>
        </authorList>
    </citation>
    <scope>NUCLEOTIDE SEQUENCE [LARGE SCALE GENOMIC DNA]</scope>
    <source>
        <strain evidence="7 8">DOE0152z</strain>
    </source>
</reference>
<gene>
    <name evidence="7" type="ORF">OEZ85_001705</name>
</gene>
<comment type="subcellular location">
    <subcellularLocation>
        <location evidence="1">Membrane</location>
        <topology evidence="1">Multi-pass membrane protein</topology>
    </subcellularLocation>
</comment>
<dbReference type="Proteomes" id="UP001244341">
    <property type="component" value="Chromosome 6b"/>
</dbReference>
<dbReference type="Pfam" id="PF04547">
    <property type="entry name" value="Anoctamin"/>
    <property type="match status" value="1"/>
</dbReference>
<name>A0ABY8U0S6_TETOB</name>
<evidence type="ECO:0000256" key="1">
    <source>
        <dbReference type="ARBA" id="ARBA00004141"/>
    </source>
</evidence>
<feature type="domain" description="Anoctamin transmembrane" evidence="6">
    <location>
        <begin position="120"/>
        <end position="416"/>
    </location>
</feature>
<dbReference type="PANTHER" id="PTHR12308:SF73">
    <property type="entry name" value="ANOCTAMIN"/>
    <property type="match status" value="1"/>
</dbReference>
<dbReference type="InterPro" id="IPR049452">
    <property type="entry name" value="Anoctamin_TM"/>
</dbReference>
<evidence type="ECO:0000256" key="5">
    <source>
        <dbReference type="SAM" id="Phobius"/>
    </source>
</evidence>
<evidence type="ECO:0000313" key="7">
    <source>
        <dbReference type="EMBL" id="WIA15000.1"/>
    </source>
</evidence>
<evidence type="ECO:0000259" key="6">
    <source>
        <dbReference type="Pfam" id="PF04547"/>
    </source>
</evidence>
<keyword evidence="2 5" id="KW-0812">Transmembrane</keyword>